<feature type="chain" id="PRO_5047076738" evidence="1">
    <location>
        <begin position="27"/>
        <end position="127"/>
    </location>
</feature>
<gene>
    <name evidence="2" type="ORF">MAR_019022</name>
</gene>
<dbReference type="EMBL" id="CP111017">
    <property type="protein sequence ID" value="WAR09064.1"/>
    <property type="molecule type" value="Genomic_DNA"/>
</dbReference>
<feature type="signal peptide" evidence="1">
    <location>
        <begin position="1"/>
        <end position="26"/>
    </location>
</feature>
<evidence type="ECO:0000313" key="2">
    <source>
        <dbReference type="EMBL" id="WAR09064.1"/>
    </source>
</evidence>
<name>A0ABY7EKZ8_MYAAR</name>
<keyword evidence="3" id="KW-1185">Reference proteome</keyword>
<sequence length="127" mass="14431">MQQYRFVAALMMMSDVLPVLVNLSLALQTKDAVYSTVGTVRLMKEHPELPNTIGQLSNQPFCFKKPSANDVSEFRNNVFDKFIDAVVTNLESRFPQIPLLEAFPMFNLVQYPKTRRSGTTSAKTKNR</sequence>
<proteinExistence type="predicted"/>
<dbReference type="Proteomes" id="UP001164746">
    <property type="component" value="Chromosome 6"/>
</dbReference>
<keyword evidence="1" id="KW-0732">Signal</keyword>
<accession>A0ABY7EKZ8</accession>
<reference evidence="2" key="1">
    <citation type="submission" date="2022-11" db="EMBL/GenBank/DDBJ databases">
        <title>Centuries of genome instability and evolution in soft-shell clam transmissible cancer (bioRxiv).</title>
        <authorList>
            <person name="Hart S.F.M."/>
            <person name="Yonemitsu M.A."/>
            <person name="Giersch R.M."/>
            <person name="Beal B.F."/>
            <person name="Arriagada G."/>
            <person name="Davis B.W."/>
            <person name="Ostrander E.A."/>
            <person name="Goff S.P."/>
            <person name="Metzger M.J."/>
        </authorList>
    </citation>
    <scope>NUCLEOTIDE SEQUENCE</scope>
    <source>
        <strain evidence="2">MELC-2E11</strain>
        <tissue evidence="2">Siphon/mantle</tissue>
    </source>
</reference>
<evidence type="ECO:0000313" key="3">
    <source>
        <dbReference type="Proteomes" id="UP001164746"/>
    </source>
</evidence>
<protein>
    <submittedName>
        <fullName evidence="2">Uncharacterized protein</fullName>
    </submittedName>
</protein>
<organism evidence="2 3">
    <name type="scientific">Mya arenaria</name>
    <name type="common">Soft-shell clam</name>
    <dbReference type="NCBI Taxonomy" id="6604"/>
    <lineage>
        <taxon>Eukaryota</taxon>
        <taxon>Metazoa</taxon>
        <taxon>Spiralia</taxon>
        <taxon>Lophotrochozoa</taxon>
        <taxon>Mollusca</taxon>
        <taxon>Bivalvia</taxon>
        <taxon>Autobranchia</taxon>
        <taxon>Heteroconchia</taxon>
        <taxon>Euheterodonta</taxon>
        <taxon>Imparidentia</taxon>
        <taxon>Neoheterodontei</taxon>
        <taxon>Myida</taxon>
        <taxon>Myoidea</taxon>
        <taxon>Myidae</taxon>
        <taxon>Mya</taxon>
    </lineage>
</organism>
<evidence type="ECO:0000256" key="1">
    <source>
        <dbReference type="SAM" id="SignalP"/>
    </source>
</evidence>